<dbReference type="InterPro" id="IPR011761">
    <property type="entry name" value="ATP-grasp"/>
</dbReference>
<dbReference type="GO" id="GO:0046872">
    <property type="term" value="F:metal ion binding"/>
    <property type="evidence" value="ECO:0007669"/>
    <property type="project" value="UniProtKB-KW"/>
</dbReference>
<dbReference type="GO" id="GO:0005524">
    <property type="term" value="F:ATP binding"/>
    <property type="evidence" value="ECO:0007669"/>
    <property type="project" value="UniProtKB-UniRule"/>
</dbReference>
<dbReference type="EMBL" id="VZUS01000001">
    <property type="protein sequence ID" value="KAB1187745.1"/>
    <property type="molecule type" value="Genomic_DNA"/>
</dbReference>
<dbReference type="InterPro" id="IPR004666">
    <property type="entry name" value="Rp_bS6_RimK/Lys_biosynth_LsyX"/>
</dbReference>
<keyword evidence="6" id="KW-0436">Ligase</keyword>
<keyword evidence="2 4" id="KW-0547">Nucleotide-binding</keyword>
<dbReference type="Pfam" id="PF08443">
    <property type="entry name" value="RimK"/>
    <property type="match status" value="1"/>
</dbReference>
<keyword evidence="3 4" id="KW-0067">ATP-binding</keyword>
<keyword evidence="1" id="KW-0479">Metal-binding</keyword>
<dbReference type="Gene3D" id="3.40.50.20">
    <property type="match status" value="1"/>
</dbReference>
<evidence type="ECO:0000259" key="5">
    <source>
        <dbReference type="PROSITE" id="PS50975"/>
    </source>
</evidence>
<dbReference type="SUPFAM" id="SSF56059">
    <property type="entry name" value="Glutathione synthetase ATP-binding domain-like"/>
    <property type="match status" value="1"/>
</dbReference>
<evidence type="ECO:0000313" key="6">
    <source>
        <dbReference type="EMBL" id="KAB1187745.1"/>
    </source>
</evidence>
<accession>A0A643K3S4</accession>
<evidence type="ECO:0000256" key="3">
    <source>
        <dbReference type="ARBA" id="ARBA00022840"/>
    </source>
</evidence>
<protein>
    <submittedName>
        <fullName evidence="6">RimK family alpha-L-glutamate ligase</fullName>
    </submittedName>
</protein>
<dbReference type="GO" id="GO:0016879">
    <property type="term" value="F:ligase activity, forming carbon-nitrogen bonds"/>
    <property type="evidence" value="ECO:0007669"/>
    <property type="project" value="TreeGrafter"/>
</dbReference>
<name>A0A643K3S4_9EURY</name>
<proteinExistence type="predicted"/>
<dbReference type="NCBIfam" id="TIGR00768">
    <property type="entry name" value="rimK_fam"/>
    <property type="match status" value="1"/>
</dbReference>
<dbReference type="InterPro" id="IPR013651">
    <property type="entry name" value="ATP-grasp_RimK-type"/>
</dbReference>
<reference evidence="6" key="1">
    <citation type="submission" date="2019-09" db="EMBL/GenBank/DDBJ databases">
        <title>Genomic analysis of Haloferax sp. CBA1149.</title>
        <authorList>
            <person name="Roh S.W."/>
        </authorList>
    </citation>
    <scope>NUCLEOTIDE SEQUENCE</scope>
    <source>
        <strain evidence="6">CBA1149</strain>
    </source>
</reference>
<organism evidence="6">
    <name type="scientific">Haloferax sp. CBA1149</name>
    <dbReference type="NCBI Taxonomy" id="2650753"/>
    <lineage>
        <taxon>Archaea</taxon>
        <taxon>Methanobacteriati</taxon>
        <taxon>Methanobacteriota</taxon>
        <taxon>Stenosarchaea group</taxon>
        <taxon>Halobacteria</taxon>
        <taxon>Halobacteriales</taxon>
        <taxon>Haloferacaceae</taxon>
        <taxon>Haloferax</taxon>
    </lineage>
</organism>
<dbReference type="GO" id="GO:0005737">
    <property type="term" value="C:cytoplasm"/>
    <property type="evidence" value="ECO:0007669"/>
    <property type="project" value="TreeGrafter"/>
</dbReference>
<evidence type="ECO:0000256" key="4">
    <source>
        <dbReference type="PROSITE-ProRule" id="PRU00409"/>
    </source>
</evidence>
<dbReference type="PANTHER" id="PTHR21621:SF0">
    <property type="entry name" value="BETA-CITRYLGLUTAMATE SYNTHASE B-RELATED"/>
    <property type="match status" value="1"/>
</dbReference>
<dbReference type="PANTHER" id="PTHR21621">
    <property type="entry name" value="RIBOSOMAL PROTEIN S6 MODIFICATION PROTEIN"/>
    <property type="match status" value="1"/>
</dbReference>
<dbReference type="Gene3D" id="3.30.470.20">
    <property type="entry name" value="ATP-grasp fold, B domain"/>
    <property type="match status" value="1"/>
</dbReference>
<dbReference type="PROSITE" id="PS50975">
    <property type="entry name" value="ATP_GRASP"/>
    <property type="match status" value="1"/>
</dbReference>
<sequence length="431" mass="46051">MTGGDATITVGILGFHDSRETKALSNAVSELGHEAYWLHEEAVGIEVSSEGVRLEPDVDVVINRLLLSKSTTPLEDLSIASCYAAVRPVLNDPRNVLFAVHKHATAARLAAAGVPIPHTYLATSDAKLNEARVKFGSPVVYKTAIGTNGGGTWLVDHDRPLSATVDDRRAFIQEYLSETEDHRDLRVYIVGDEIVGAMYRYAPAGDWRTNVALGGDVVDATDELSQQAAGAALRATRALGLDFAGVDLIESPDGWVVLEVNPTAGFRGLYRATGTSPAAAIARLAIERAGGSVNEADVERLTHQLDGTPPEDAPSSVRDERVPVVGYSERVTVTGISGSKAVLAHIDTAADTTRIDPELAIEIGAEPPSVLSGDAAPRVDIVVELAGDRRTVTAVLDDDVEPDTPLRIGRDVLRNYYVDVRRRVKGESVDK</sequence>
<dbReference type="AlphaFoldDB" id="A0A643K3S4"/>
<evidence type="ECO:0000256" key="2">
    <source>
        <dbReference type="ARBA" id="ARBA00022741"/>
    </source>
</evidence>
<comment type="caution">
    <text evidence="6">The sequence shown here is derived from an EMBL/GenBank/DDBJ whole genome shotgun (WGS) entry which is preliminary data.</text>
</comment>
<dbReference type="RefSeq" id="WP_151136721.1">
    <property type="nucleotide sequence ID" value="NZ_VZUS01000001.1"/>
</dbReference>
<gene>
    <name evidence="6" type="ORF">Hfx1149_06730</name>
</gene>
<feature type="domain" description="ATP-grasp" evidence="5">
    <location>
        <begin position="106"/>
        <end position="286"/>
    </location>
</feature>
<evidence type="ECO:0000256" key="1">
    <source>
        <dbReference type="ARBA" id="ARBA00022723"/>
    </source>
</evidence>